<dbReference type="InterPro" id="IPR037009">
    <property type="entry name" value="mRNA_triPase_Cet1_sf"/>
</dbReference>
<name>A0AAW0EQI5_9TRYP</name>
<evidence type="ECO:0000256" key="1">
    <source>
        <dbReference type="ARBA" id="ARBA00022664"/>
    </source>
</evidence>
<keyword evidence="2" id="KW-0378">Hydrolase</keyword>
<evidence type="ECO:0000256" key="2">
    <source>
        <dbReference type="ARBA" id="ARBA00022801"/>
    </source>
</evidence>
<dbReference type="GO" id="GO:0004651">
    <property type="term" value="F:polynucleotide 5'-phosphatase activity"/>
    <property type="evidence" value="ECO:0007669"/>
    <property type="project" value="InterPro"/>
</dbReference>
<comment type="catalytic activity">
    <reaction evidence="4">
        <text>a 5'-end triphospho-ribonucleoside in mRNA + H2O = a 5'-end diphospho-ribonucleoside in mRNA + phosphate + H(+)</text>
        <dbReference type="Rhea" id="RHEA:67004"/>
        <dbReference type="Rhea" id="RHEA-COMP:17164"/>
        <dbReference type="Rhea" id="RHEA-COMP:17165"/>
        <dbReference type="ChEBI" id="CHEBI:15377"/>
        <dbReference type="ChEBI" id="CHEBI:15378"/>
        <dbReference type="ChEBI" id="CHEBI:43474"/>
        <dbReference type="ChEBI" id="CHEBI:167616"/>
        <dbReference type="ChEBI" id="CHEBI:167618"/>
        <dbReference type="EC" id="3.6.1.74"/>
    </reaction>
    <physiologicalReaction direction="left-to-right" evidence="4">
        <dbReference type="Rhea" id="RHEA:67005"/>
    </physiologicalReaction>
</comment>
<protein>
    <recommendedName>
        <fullName evidence="3">mRNA 5'-phosphatase</fullName>
        <ecNumber evidence="3">3.6.1.74</ecNumber>
    </recommendedName>
</protein>
<feature type="domain" description="mRNA triphosphatase Cet1-like" evidence="5">
    <location>
        <begin position="12"/>
        <end position="231"/>
    </location>
</feature>
<evidence type="ECO:0000256" key="3">
    <source>
        <dbReference type="ARBA" id="ARBA00035028"/>
    </source>
</evidence>
<gene>
    <name evidence="6" type="ORF">NESM_000530800</name>
</gene>
<sequence>MRGLQRVPRYQDPLTKCMAGLLVRGLQELHHAPSNTAIELEVRLGCILAHSRSRQMDIPIAFATPAVLDEGARHLYQFQAGVSQGVLDVIQTTLLESGLNIPTFPSVALKQDDVLIDLSNGKRLRCSYHRSFSKTLRSSAETPTASGAAAPMLNPMYMTQVATVLSAQKKERLCSVEMCCPGWSADVRVAVSAETAVPVLLSDATEPTALNARLRARRSFPVGPFFSVQVTNASVSPDVWWYPPPGVQKYMRERDSASTTTTDDDADAVVFGEGTSFPLPALHIQDSTGQSPESRTSSSITYEVEIEVNLRELMRTWKKLYGGAAVSKYLSTAALVETLSGQVPTTSLKSLKPKSLLETGEDDIVVYAEVLAEREDPYLLQVAEELMALTQLLTKVRTVE</sequence>
<organism evidence="6 7">
    <name type="scientific">Novymonas esmeraldas</name>
    <dbReference type="NCBI Taxonomy" id="1808958"/>
    <lineage>
        <taxon>Eukaryota</taxon>
        <taxon>Discoba</taxon>
        <taxon>Euglenozoa</taxon>
        <taxon>Kinetoplastea</taxon>
        <taxon>Metakinetoplastina</taxon>
        <taxon>Trypanosomatida</taxon>
        <taxon>Trypanosomatidae</taxon>
        <taxon>Novymonas</taxon>
    </lineage>
</organism>
<dbReference type="AlphaFoldDB" id="A0AAW0EQI5"/>
<reference evidence="6 7" key="1">
    <citation type="journal article" date="2021" name="MBio">
        <title>A New Model Trypanosomatid, Novymonas esmeraldas: Genomic Perception of Its 'Candidatus Pandoraea novymonadis' Endosymbiont.</title>
        <authorList>
            <person name="Zakharova A."/>
            <person name="Saura A."/>
            <person name="Butenko A."/>
            <person name="Podesvova L."/>
            <person name="Warmusova S."/>
            <person name="Kostygov A.Y."/>
            <person name="Nenarokova A."/>
            <person name="Lukes J."/>
            <person name="Opperdoes F.R."/>
            <person name="Yurchenko V."/>
        </authorList>
    </citation>
    <scope>NUCLEOTIDE SEQUENCE [LARGE SCALE GENOMIC DNA]</scope>
    <source>
        <strain evidence="6 7">E262AT.01</strain>
    </source>
</reference>
<keyword evidence="1" id="KW-0507">mRNA processing</keyword>
<dbReference type="Pfam" id="PF02940">
    <property type="entry name" value="mRNA_triPase"/>
    <property type="match status" value="1"/>
</dbReference>
<dbReference type="SUPFAM" id="SSF55154">
    <property type="entry name" value="CYTH-like phosphatases"/>
    <property type="match status" value="1"/>
</dbReference>
<dbReference type="GO" id="GO:0140818">
    <property type="term" value="F:mRNA 5'-triphosphate monophosphatase activity"/>
    <property type="evidence" value="ECO:0007669"/>
    <property type="project" value="UniProtKB-EC"/>
</dbReference>
<accession>A0AAW0EQI5</accession>
<keyword evidence="7" id="KW-1185">Reference proteome</keyword>
<dbReference type="GO" id="GO:0006397">
    <property type="term" value="P:mRNA processing"/>
    <property type="evidence" value="ECO:0007669"/>
    <property type="project" value="UniProtKB-KW"/>
</dbReference>
<evidence type="ECO:0000313" key="6">
    <source>
        <dbReference type="EMBL" id="KAK7195975.1"/>
    </source>
</evidence>
<dbReference type="Proteomes" id="UP001430356">
    <property type="component" value="Unassembled WGS sequence"/>
</dbReference>
<evidence type="ECO:0000259" key="5">
    <source>
        <dbReference type="Pfam" id="PF02940"/>
    </source>
</evidence>
<dbReference type="InterPro" id="IPR033469">
    <property type="entry name" value="CYTH-like_dom_sf"/>
</dbReference>
<proteinExistence type="predicted"/>
<dbReference type="InterPro" id="IPR004206">
    <property type="entry name" value="mRNA_triPase_Cet1"/>
</dbReference>
<dbReference type="Gene3D" id="3.20.100.10">
    <property type="entry name" value="mRNA triphosphatase Cet1-like"/>
    <property type="match status" value="1"/>
</dbReference>
<evidence type="ECO:0000256" key="4">
    <source>
        <dbReference type="ARBA" id="ARBA00047740"/>
    </source>
</evidence>
<dbReference type="EMBL" id="JAECZO010000066">
    <property type="protein sequence ID" value="KAK7195975.1"/>
    <property type="molecule type" value="Genomic_DNA"/>
</dbReference>
<evidence type="ECO:0000313" key="7">
    <source>
        <dbReference type="Proteomes" id="UP001430356"/>
    </source>
</evidence>
<dbReference type="EC" id="3.6.1.74" evidence="3"/>
<comment type="caution">
    <text evidence="6">The sequence shown here is derived from an EMBL/GenBank/DDBJ whole genome shotgun (WGS) entry which is preliminary data.</text>
</comment>